<dbReference type="Gene3D" id="3.40.630.30">
    <property type="match status" value="1"/>
</dbReference>
<name>F0X8D2_GROCL</name>
<dbReference type="AlphaFoldDB" id="F0X8D2"/>
<evidence type="ECO:0000259" key="1">
    <source>
        <dbReference type="Pfam" id="PF22998"/>
    </source>
</evidence>
<feature type="domain" description="LYC1 C-terminal" evidence="1">
    <location>
        <begin position="196"/>
        <end position="405"/>
    </location>
</feature>
<evidence type="ECO:0000313" key="3">
    <source>
        <dbReference type="Proteomes" id="UP000007796"/>
    </source>
</evidence>
<dbReference type="STRING" id="655863.F0X8D2"/>
<dbReference type="OrthoDB" id="2020070at2759"/>
<dbReference type="Proteomes" id="UP000007796">
    <property type="component" value="Unassembled WGS sequence"/>
</dbReference>
<keyword evidence="3" id="KW-1185">Reference proteome</keyword>
<accession>F0X8D2</accession>
<evidence type="ECO:0000313" key="2">
    <source>
        <dbReference type="EMBL" id="EFX05759.1"/>
    </source>
</evidence>
<organism evidence="3">
    <name type="scientific">Grosmannia clavigera (strain kw1407 / UAMH 11150)</name>
    <name type="common">Blue stain fungus</name>
    <name type="synonym">Graphiocladiella clavigera</name>
    <dbReference type="NCBI Taxonomy" id="655863"/>
    <lineage>
        <taxon>Eukaryota</taxon>
        <taxon>Fungi</taxon>
        <taxon>Dikarya</taxon>
        <taxon>Ascomycota</taxon>
        <taxon>Pezizomycotina</taxon>
        <taxon>Sordariomycetes</taxon>
        <taxon>Sordariomycetidae</taxon>
        <taxon>Ophiostomatales</taxon>
        <taxon>Ophiostomataceae</taxon>
        <taxon>Leptographium</taxon>
    </lineage>
</organism>
<dbReference type="EMBL" id="GL629735">
    <property type="protein sequence ID" value="EFX05759.1"/>
    <property type="molecule type" value="Genomic_DNA"/>
</dbReference>
<dbReference type="HOGENOM" id="CLU_038171_1_0_1"/>
<proteinExistence type="predicted"/>
<dbReference type="SUPFAM" id="SSF55729">
    <property type="entry name" value="Acyl-CoA N-acyltransferases (Nat)"/>
    <property type="match status" value="1"/>
</dbReference>
<dbReference type="PANTHER" id="PTHR34815:SF4">
    <property type="entry name" value="N-ACETYLTRANSFERASE DOMAIN-CONTAINING PROTEIN"/>
    <property type="match status" value="1"/>
</dbReference>
<dbReference type="RefSeq" id="XP_014175241.1">
    <property type="nucleotide sequence ID" value="XM_014319766.1"/>
</dbReference>
<reference evidence="2 3" key="1">
    <citation type="journal article" date="2011" name="Proc. Natl. Acad. Sci. U.S.A.">
        <title>Genome and transcriptome analyses of the mountain pine beetle-fungal symbiont Grosmannia clavigera, a lodgepole pine pathogen.</title>
        <authorList>
            <person name="DiGuistini S."/>
            <person name="Wang Y."/>
            <person name="Liao N.Y."/>
            <person name="Taylor G."/>
            <person name="Tanguay P."/>
            <person name="Feau N."/>
            <person name="Henrissat B."/>
            <person name="Chan S.K."/>
            <person name="Hesse-Orce U."/>
            <person name="Alamouti S.M."/>
            <person name="Tsui C.K.M."/>
            <person name="Docking R.T."/>
            <person name="Levasseur A."/>
            <person name="Haridas S."/>
            <person name="Robertson G."/>
            <person name="Birol I."/>
            <person name="Holt R.A."/>
            <person name="Marra M.A."/>
            <person name="Hamelin R.C."/>
            <person name="Hirst M."/>
            <person name="Jones S.J.M."/>
            <person name="Bohlmann J."/>
            <person name="Breuil C."/>
        </authorList>
    </citation>
    <scope>NUCLEOTIDE SEQUENCE [LARGE SCALE GENOMIC DNA]</scope>
    <source>
        <strain evidence="3">kw1407 / UAMH 11150</strain>
    </source>
</reference>
<dbReference type="InterPro" id="IPR053013">
    <property type="entry name" value="LAT"/>
</dbReference>
<dbReference type="FunCoup" id="F0X8D2">
    <property type="interactions" value="78"/>
</dbReference>
<dbReference type="InterPro" id="IPR016181">
    <property type="entry name" value="Acyl_CoA_acyltransferase"/>
</dbReference>
<protein>
    <recommendedName>
        <fullName evidence="1">LYC1 C-terminal domain-containing protein</fullName>
    </recommendedName>
</protein>
<dbReference type="eggNOG" id="ENOG502S41G">
    <property type="taxonomic scope" value="Eukaryota"/>
</dbReference>
<dbReference type="GeneID" id="25976971"/>
<dbReference type="PANTHER" id="PTHR34815">
    <property type="entry name" value="LYSINE ACETYLTRANSFERASE"/>
    <property type="match status" value="1"/>
</dbReference>
<sequence>MSSNEKLKASSDPTLVLTHPTAAERERIWTQTHGMWGSALSLEQYVAREAFLTTAPLASDGGITHWILTDSTELPDRRPILSSCESLRKPAAVSSTSTGTAVVTDGMAHGVGSVFTDPQFRGQGYAGRMLTELGPRLKDWQAGGDNTHRPLFSILYSDIGKTFYASKGWAVFPSTHFAFAVDSKDGIEDGTLLSASDTQPAAPLLADDLAALAAADEALLRARLVRVADLTPSAALLPGVDALHWHLVREKYMTQHILQRSPTVHGAIASTASTNNTQPGHRLWVVWTRTYHGGPEATAGNTLHILRVVLEDVDDDDAAPANLSARHADGFRAIIALARAEAARWHCGDVQLWNPTPAVKTLTQKAGLTPTLVDRETDSIASLMWYGEGPTEEVAWVANEKYAWC</sequence>
<dbReference type="InParanoid" id="F0X8D2"/>
<dbReference type="InterPro" id="IPR055100">
    <property type="entry name" value="GNAT_LYC1-like"/>
</dbReference>
<gene>
    <name evidence="2" type="ORF">CMQ_3828</name>
</gene>
<dbReference type="Pfam" id="PF22998">
    <property type="entry name" value="GNAT_LYC1-like"/>
    <property type="match status" value="1"/>
</dbReference>